<gene>
    <name evidence="3" type="ORF">GQ466_18250</name>
</gene>
<sequence>MARTEEGRIHGSLEWRKSTYSGPHGQCVELALDGAVVCVRDSKDPDGPVIRLARGGRAALSALMREAMLGLAGSMFTQN</sequence>
<protein>
    <submittedName>
        <fullName evidence="3">DUF397 domain-containing protein</fullName>
    </submittedName>
</protein>
<evidence type="ECO:0000313" key="4">
    <source>
        <dbReference type="Proteomes" id="UP000431901"/>
    </source>
</evidence>
<evidence type="ECO:0000259" key="2">
    <source>
        <dbReference type="Pfam" id="PF04149"/>
    </source>
</evidence>
<dbReference type="EMBL" id="WUTW01000003">
    <property type="protein sequence ID" value="MXQ65964.1"/>
    <property type="molecule type" value="Genomic_DNA"/>
</dbReference>
<dbReference type="AlphaFoldDB" id="A0A6I4WG44"/>
<dbReference type="Proteomes" id="UP000431901">
    <property type="component" value="Unassembled WGS sequence"/>
</dbReference>
<feature type="compositionally biased region" description="Basic and acidic residues" evidence="1">
    <location>
        <begin position="1"/>
        <end position="17"/>
    </location>
</feature>
<evidence type="ECO:0000256" key="1">
    <source>
        <dbReference type="SAM" id="MobiDB-lite"/>
    </source>
</evidence>
<feature type="region of interest" description="Disordered" evidence="1">
    <location>
        <begin position="1"/>
        <end position="20"/>
    </location>
</feature>
<proteinExistence type="predicted"/>
<evidence type="ECO:0000313" key="3">
    <source>
        <dbReference type="EMBL" id="MXQ65964.1"/>
    </source>
</evidence>
<accession>A0A6I4WG44</accession>
<dbReference type="InterPro" id="IPR007278">
    <property type="entry name" value="DUF397"/>
</dbReference>
<reference evidence="3 4" key="1">
    <citation type="submission" date="2019-12" db="EMBL/GenBank/DDBJ databases">
        <title>Nocardia macrotermitis sp. nov. and Nocardia aurantia sp. nov., isolated from the gut of the fungus growing-termite Macrotermes natalensis.</title>
        <authorList>
            <person name="Christine B."/>
            <person name="Rene B."/>
        </authorList>
    </citation>
    <scope>NUCLEOTIDE SEQUENCE [LARGE SCALE GENOMIC DNA]</scope>
    <source>
        <strain evidence="3 4">DSM 102126</strain>
    </source>
</reference>
<keyword evidence="4" id="KW-1185">Reference proteome</keyword>
<name>A0A6I4WG44_9ACTN</name>
<organism evidence="3 4">
    <name type="scientific">Actinomadura rayongensis</name>
    <dbReference type="NCBI Taxonomy" id="1429076"/>
    <lineage>
        <taxon>Bacteria</taxon>
        <taxon>Bacillati</taxon>
        <taxon>Actinomycetota</taxon>
        <taxon>Actinomycetes</taxon>
        <taxon>Streptosporangiales</taxon>
        <taxon>Thermomonosporaceae</taxon>
        <taxon>Actinomadura</taxon>
    </lineage>
</organism>
<feature type="domain" description="DUF397" evidence="2">
    <location>
        <begin position="13"/>
        <end position="60"/>
    </location>
</feature>
<dbReference type="RefSeq" id="WP_161104167.1">
    <property type="nucleotide sequence ID" value="NZ_JBHLYI010000004.1"/>
</dbReference>
<comment type="caution">
    <text evidence="3">The sequence shown here is derived from an EMBL/GenBank/DDBJ whole genome shotgun (WGS) entry which is preliminary data.</text>
</comment>
<dbReference type="OrthoDB" id="3482645at2"/>
<dbReference type="Pfam" id="PF04149">
    <property type="entry name" value="DUF397"/>
    <property type="match status" value="1"/>
</dbReference>